<name>A0ABS2WBC4_9GAMM</name>
<dbReference type="RefSeq" id="WP_205212236.1">
    <property type="nucleotide sequence ID" value="NZ_JAFFZO010000046.1"/>
</dbReference>
<dbReference type="Proteomes" id="UP000760472">
    <property type="component" value="Unassembled WGS sequence"/>
</dbReference>
<feature type="transmembrane region" description="Helical" evidence="1">
    <location>
        <begin position="12"/>
        <end position="35"/>
    </location>
</feature>
<feature type="transmembrane region" description="Helical" evidence="1">
    <location>
        <begin position="55"/>
        <end position="77"/>
    </location>
</feature>
<keyword evidence="1" id="KW-0812">Transmembrane</keyword>
<feature type="transmembrane region" description="Helical" evidence="1">
    <location>
        <begin position="89"/>
        <end position="106"/>
    </location>
</feature>
<keyword evidence="1" id="KW-1133">Transmembrane helix</keyword>
<reference evidence="2 3" key="1">
    <citation type="submission" date="2021-02" db="EMBL/GenBank/DDBJ databases">
        <title>A novel species of genus Amphritea isolated from a fishpond in China.</title>
        <authorList>
            <person name="Lu H."/>
        </authorList>
    </citation>
    <scope>NUCLEOTIDE SEQUENCE [LARGE SCALE GENOMIC DNA]</scope>
    <source>
        <strain evidence="2 3">RP18W</strain>
    </source>
</reference>
<organism evidence="2 3">
    <name type="scientific">Amphritea pacifica</name>
    <dbReference type="NCBI Taxonomy" id="2811233"/>
    <lineage>
        <taxon>Bacteria</taxon>
        <taxon>Pseudomonadati</taxon>
        <taxon>Pseudomonadota</taxon>
        <taxon>Gammaproteobacteria</taxon>
        <taxon>Oceanospirillales</taxon>
        <taxon>Oceanospirillaceae</taxon>
        <taxon>Amphritea</taxon>
    </lineage>
</organism>
<evidence type="ECO:0000313" key="3">
    <source>
        <dbReference type="Proteomes" id="UP000760472"/>
    </source>
</evidence>
<feature type="transmembrane region" description="Helical" evidence="1">
    <location>
        <begin position="146"/>
        <end position="165"/>
    </location>
</feature>
<keyword evidence="1" id="KW-0472">Membrane</keyword>
<feature type="transmembrane region" description="Helical" evidence="1">
    <location>
        <begin position="113"/>
        <end position="134"/>
    </location>
</feature>
<comment type="caution">
    <text evidence="2">The sequence shown here is derived from an EMBL/GenBank/DDBJ whole genome shotgun (WGS) entry which is preliminary data.</text>
</comment>
<proteinExistence type="predicted"/>
<accession>A0ABS2WBC4</accession>
<evidence type="ECO:0000256" key="1">
    <source>
        <dbReference type="SAM" id="Phobius"/>
    </source>
</evidence>
<keyword evidence="3" id="KW-1185">Reference proteome</keyword>
<protein>
    <submittedName>
        <fullName evidence="2">Uncharacterized protein</fullName>
    </submittedName>
</protein>
<sequence length="177" mass="20584">MTELQLLYLSQLFRIWTVGLCLGTSTIAMTFYFYVVSKGFTLAAENRMMHIVYTVLRIAMVLVVISELTTFIYNYRINNFIYWTDNPEFMMRLTIFFVIICNAIAMQNRWITMWLGPVIAGGSWYAYFFFSVWIETESTYPTLLLGYGYWLAGIAVLLSALRLYLTRTPSDGPANNR</sequence>
<evidence type="ECO:0000313" key="2">
    <source>
        <dbReference type="EMBL" id="MBN0989018.1"/>
    </source>
</evidence>
<dbReference type="EMBL" id="JAFFZP010000031">
    <property type="protein sequence ID" value="MBN0989018.1"/>
    <property type="molecule type" value="Genomic_DNA"/>
</dbReference>
<gene>
    <name evidence="2" type="ORF">JW498_16750</name>
</gene>